<dbReference type="GO" id="GO:0003855">
    <property type="term" value="F:3-dehydroquinate dehydratase activity"/>
    <property type="evidence" value="ECO:0007669"/>
    <property type="project" value="UniProtKB-UniRule"/>
</dbReference>
<feature type="binding site" evidence="4">
    <location>
        <position position="58"/>
    </location>
    <ligand>
        <name>3-dehydroquinate</name>
        <dbReference type="ChEBI" id="CHEBI:32364"/>
    </ligand>
</feature>
<dbReference type="Gene3D" id="3.20.20.70">
    <property type="entry name" value="Aldolase class I"/>
    <property type="match status" value="1"/>
</dbReference>
<evidence type="ECO:0000256" key="2">
    <source>
        <dbReference type="ARBA" id="ARBA00023239"/>
    </source>
</evidence>
<comment type="function">
    <text evidence="4">Involved in the third step of the chorismate pathway, which leads to the biosynthesis of aromatic amino acids. Catalyzes the cis-dehydration of 3-dehydroquinate (DHQ) and introduces the first double bond of the aromatic ring to yield 3-dehydroshikimate.</text>
</comment>
<feature type="active site" description="Proton donor/acceptor" evidence="4">
    <location>
        <position position="120"/>
    </location>
</feature>
<keyword evidence="4" id="KW-0028">Amino-acid biosynthesis</keyword>
<accession>A0ABD5ZGS7</accession>
<proteinExistence type="inferred from homology"/>
<dbReference type="Proteomes" id="UP001596481">
    <property type="component" value="Unassembled WGS sequence"/>
</dbReference>
<dbReference type="EMBL" id="JBHTAA010000005">
    <property type="protein sequence ID" value="MFC7204326.1"/>
    <property type="molecule type" value="Genomic_DNA"/>
</dbReference>
<organism evidence="5 6">
    <name type="scientific">Haloferax namakaokahaiae</name>
    <dbReference type="NCBI Taxonomy" id="1748331"/>
    <lineage>
        <taxon>Archaea</taxon>
        <taxon>Methanobacteriati</taxon>
        <taxon>Methanobacteriota</taxon>
        <taxon>Stenosarchaea group</taxon>
        <taxon>Halobacteria</taxon>
        <taxon>Halobacteriales</taxon>
        <taxon>Haloferacaceae</taxon>
        <taxon>Haloferax</taxon>
    </lineage>
</organism>
<dbReference type="GO" id="GO:0046279">
    <property type="term" value="P:3,4-dihydroxybenzoate biosynthetic process"/>
    <property type="evidence" value="ECO:0007669"/>
    <property type="project" value="UniProtKB-ARBA"/>
</dbReference>
<name>A0ABD5ZGS7_9EURY</name>
<sequence length="231" mass="24481">MDLSFDSFVLTASTADLDDEPAARAHADALEFRMDLATDPLDALDAYDGALPILATNRAEWEGGESTESERDRLDALVSAAEHDAVAAVDIELATLRTDLGGEIAERARAAGAVVVASVHDFERTPARSELVTLLRKVAHHGDVGKLAVTAHTKRDALKLLEVTERATAWGDRVATIAMGESGRHTRAVAPVYGSKIGYAPVHSADATAPGQYDLETLRSLVSGLSSKPDV</sequence>
<evidence type="ECO:0000313" key="6">
    <source>
        <dbReference type="Proteomes" id="UP001596481"/>
    </source>
</evidence>
<keyword evidence="4" id="KW-0057">Aromatic amino acid biosynthesis</keyword>
<dbReference type="RefSeq" id="WP_390225613.1">
    <property type="nucleotide sequence ID" value="NZ_JBHTAA010000005.1"/>
</dbReference>
<comment type="caution">
    <text evidence="4">Lacks conserved residue(s) required for the propagation of feature annotation.</text>
</comment>
<comment type="subunit">
    <text evidence="4">Homodimer.</text>
</comment>
<dbReference type="CDD" id="cd00502">
    <property type="entry name" value="DHQase_I"/>
    <property type="match status" value="1"/>
</dbReference>
<comment type="caution">
    <text evidence="5">The sequence shown here is derived from an EMBL/GenBank/DDBJ whole genome shotgun (WGS) entry which is preliminary data.</text>
</comment>
<dbReference type="InterPro" id="IPR050146">
    <property type="entry name" value="Type-I_3-dehydroquinase"/>
</dbReference>
<dbReference type="HAMAP" id="MF_00214">
    <property type="entry name" value="AroD"/>
    <property type="match status" value="1"/>
</dbReference>
<evidence type="ECO:0000313" key="5">
    <source>
        <dbReference type="EMBL" id="MFC7204326.1"/>
    </source>
</evidence>
<dbReference type="GO" id="GO:0009423">
    <property type="term" value="P:chorismate biosynthetic process"/>
    <property type="evidence" value="ECO:0007669"/>
    <property type="project" value="UniProtKB-UniRule"/>
</dbReference>
<feature type="binding site" evidence="4">
    <location>
        <position position="187"/>
    </location>
    <ligand>
        <name>3-dehydroquinate</name>
        <dbReference type="ChEBI" id="CHEBI:32364"/>
    </ligand>
</feature>
<gene>
    <name evidence="4" type="primary">aroD</name>
    <name evidence="5" type="ORF">ACFQJC_12435</name>
</gene>
<keyword evidence="3 4" id="KW-0704">Schiff base</keyword>
<dbReference type="InterPro" id="IPR001381">
    <property type="entry name" value="DHquinase_I"/>
</dbReference>
<dbReference type="GO" id="GO:0009073">
    <property type="term" value="P:aromatic amino acid family biosynthetic process"/>
    <property type="evidence" value="ECO:0007669"/>
    <property type="project" value="UniProtKB-KW"/>
</dbReference>
<feature type="binding site" evidence="4">
    <location>
        <position position="208"/>
    </location>
    <ligand>
        <name>3-dehydroquinate</name>
        <dbReference type="ChEBI" id="CHEBI:32364"/>
    </ligand>
</feature>
<dbReference type="PANTHER" id="PTHR43699">
    <property type="entry name" value="3-DEHYDROQUINATE DEHYDRATASE"/>
    <property type="match status" value="1"/>
</dbReference>
<evidence type="ECO:0000256" key="4">
    <source>
        <dbReference type="HAMAP-Rule" id="MF_00214"/>
    </source>
</evidence>
<keyword evidence="2 4" id="KW-0456">Lyase</keyword>
<dbReference type="InterPro" id="IPR013785">
    <property type="entry name" value="Aldolase_TIM"/>
</dbReference>
<comment type="similarity">
    <text evidence="4">Belongs to the type-I 3-dehydroquinase family.</text>
</comment>
<comment type="pathway">
    <text evidence="4">Metabolic intermediate biosynthesis; chorismate biosynthesis; chorismate from D-erythrose 4-phosphate and phosphoenolpyruvate: step 3/7.</text>
</comment>
<keyword evidence="6" id="KW-1185">Reference proteome</keyword>
<feature type="binding site" evidence="4">
    <location>
        <position position="212"/>
    </location>
    <ligand>
        <name>3-dehydroquinate</name>
        <dbReference type="ChEBI" id="CHEBI:32364"/>
    </ligand>
</feature>
<feature type="binding site" evidence="4">
    <location>
        <begin position="31"/>
        <end position="33"/>
    </location>
    <ligand>
        <name>3-dehydroquinate</name>
        <dbReference type="ChEBI" id="CHEBI:32364"/>
    </ligand>
</feature>
<evidence type="ECO:0000256" key="3">
    <source>
        <dbReference type="ARBA" id="ARBA00023270"/>
    </source>
</evidence>
<dbReference type="SUPFAM" id="SSF51569">
    <property type="entry name" value="Aldolase"/>
    <property type="match status" value="1"/>
</dbReference>
<dbReference type="EC" id="4.2.1.10" evidence="4"/>
<comment type="catalytic activity">
    <reaction evidence="1 4">
        <text>3-dehydroquinate = 3-dehydroshikimate + H2O</text>
        <dbReference type="Rhea" id="RHEA:21096"/>
        <dbReference type="ChEBI" id="CHEBI:15377"/>
        <dbReference type="ChEBI" id="CHEBI:16630"/>
        <dbReference type="ChEBI" id="CHEBI:32364"/>
        <dbReference type="EC" id="4.2.1.10"/>
    </reaction>
</comment>
<dbReference type="Pfam" id="PF01487">
    <property type="entry name" value="DHquinase_I"/>
    <property type="match status" value="1"/>
</dbReference>
<feature type="active site" description="Schiff-base intermediate with substrate" evidence="4">
    <location>
        <position position="146"/>
    </location>
</feature>
<dbReference type="AlphaFoldDB" id="A0ABD5ZGS7"/>
<evidence type="ECO:0000256" key="1">
    <source>
        <dbReference type="ARBA" id="ARBA00001864"/>
    </source>
</evidence>
<reference evidence="5 6" key="1">
    <citation type="journal article" date="2019" name="Int. J. Syst. Evol. Microbiol.">
        <title>The Global Catalogue of Microorganisms (GCM) 10K type strain sequencing project: providing services to taxonomists for standard genome sequencing and annotation.</title>
        <authorList>
            <consortium name="The Broad Institute Genomics Platform"/>
            <consortium name="The Broad Institute Genome Sequencing Center for Infectious Disease"/>
            <person name="Wu L."/>
            <person name="Ma J."/>
        </authorList>
    </citation>
    <scope>NUCLEOTIDE SEQUENCE [LARGE SCALE GENOMIC DNA]</scope>
    <source>
        <strain evidence="5 6">DSM 29988</strain>
    </source>
</reference>
<dbReference type="PANTHER" id="PTHR43699:SF1">
    <property type="entry name" value="3-DEHYDROQUINATE DEHYDRATASE"/>
    <property type="match status" value="1"/>
</dbReference>
<dbReference type="GO" id="GO:0008652">
    <property type="term" value="P:amino acid biosynthetic process"/>
    <property type="evidence" value="ECO:0007669"/>
    <property type="project" value="UniProtKB-KW"/>
</dbReference>
<protein>
    <recommendedName>
        <fullName evidence="4">3-dehydroquinate dehydratase</fullName>
        <shortName evidence="4">3-dehydroquinase</shortName>
        <ecNumber evidence="4">4.2.1.10</ecNumber>
    </recommendedName>
    <alternativeName>
        <fullName evidence="4">Type I DHQase</fullName>
    </alternativeName>
    <alternativeName>
        <fullName evidence="4">Type I dehydroquinase</fullName>
        <shortName evidence="4">DHQ1</shortName>
    </alternativeName>
</protein>